<keyword evidence="4 5" id="KW-0472">Membrane</keyword>
<keyword evidence="3 5" id="KW-1133">Transmembrane helix</keyword>
<reference evidence="8" key="1">
    <citation type="journal article" date="2017" name="bioRxiv">
        <title>Comparative analysis of the genomes of Stylophora pistillata and Acropora digitifera provides evidence for extensive differences between species of corals.</title>
        <authorList>
            <person name="Voolstra C.R."/>
            <person name="Li Y."/>
            <person name="Liew Y.J."/>
            <person name="Baumgarten S."/>
            <person name="Zoccola D."/>
            <person name="Flot J.-F."/>
            <person name="Tambutte S."/>
            <person name="Allemand D."/>
            <person name="Aranda M."/>
        </authorList>
    </citation>
    <scope>NUCLEOTIDE SEQUENCE [LARGE SCALE GENOMIC DNA]</scope>
</reference>
<sequence>MHFKGLMMTVQTLNGEAGKKRRARAYLRTYCKVPTYQGCEAGEVIEDQSYHQKTEPENSSLDTKSNKAYQTWLIFRLGILSGMFLVLFSVLVIAAIRADNDIQWQPAFRMYRGMFLFVLELFFFGINLYGWKSVGINPAHICDLKNSLCPLRMLEMSLFFAVLWGTSAVVFLFSEHFGLPRYFHPMALACFFLIFGINTLDFCLRKARFWLLRAIWRVLTAPFHHVGFADFWLADQLNSLVVAILDMEYMSCFYALDYYSVQDRNKCGSKLYGLRPLIACLPAWWRFAQSLRRYDDTKQKFPHLANAGKYSTTFFVVFFSTVATTHKENTGKQQMDFYFLFWIFSAFISSCYTYAWDVRMDWGLMDSSHGYLRAKLLFKRLGFYYFALVSNLFLRMSWVLTVSVGEAGLFHSEVLTALLAVLEVFRRFVWNFLRVENEHLSRLKGMVDHSQEELREYDEDEQSEESIG</sequence>
<dbReference type="InterPro" id="IPR004342">
    <property type="entry name" value="EXS_C"/>
</dbReference>
<gene>
    <name evidence="7" type="primary">XPR1</name>
    <name evidence="7" type="ORF">AWC38_SpisGene5059</name>
</gene>
<dbReference type="PANTHER" id="PTHR10783">
    <property type="entry name" value="XENOTROPIC AND POLYTROPIC RETROVIRUS RECEPTOR 1-RELATED"/>
    <property type="match status" value="1"/>
</dbReference>
<feature type="transmembrane region" description="Helical" evidence="5">
    <location>
        <begin position="151"/>
        <end position="174"/>
    </location>
</feature>
<feature type="transmembrane region" description="Helical" evidence="5">
    <location>
        <begin position="307"/>
        <end position="325"/>
    </location>
</feature>
<dbReference type="OrthoDB" id="9970435at2759"/>
<feature type="transmembrane region" description="Helical" evidence="5">
    <location>
        <begin position="73"/>
        <end position="98"/>
    </location>
</feature>
<keyword evidence="7" id="KW-0675">Receptor</keyword>
<dbReference type="PROSITE" id="PS51380">
    <property type="entry name" value="EXS"/>
    <property type="match status" value="1"/>
</dbReference>
<evidence type="ECO:0000256" key="4">
    <source>
        <dbReference type="ARBA" id="ARBA00023136"/>
    </source>
</evidence>
<proteinExistence type="predicted"/>
<organism evidence="7 8">
    <name type="scientific">Stylophora pistillata</name>
    <name type="common">Smooth cauliflower coral</name>
    <dbReference type="NCBI Taxonomy" id="50429"/>
    <lineage>
        <taxon>Eukaryota</taxon>
        <taxon>Metazoa</taxon>
        <taxon>Cnidaria</taxon>
        <taxon>Anthozoa</taxon>
        <taxon>Hexacorallia</taxon>
        <taxon>Scleractinia</taxon>
        <taxon>Astrocoeniina</taxon>
        <taxon>Pocilloporidae</taxon>
        <taxon>Stylophora</taxon>
    </lineage>
</organism>
<feature type="transmembrane region" description="Helical" evidence="5">
    <location>
        <begin position="376"/>
        <end position="394"/>
    </location>
</feature>
<comment type="caution">
    <text evidence="7">The sequence shown here is derived from an EMBL/GenBank/DDBJ whole genome shotgun (WGS) entry which is preliminary data.</text>
</comment>
<dbReference type="GO" id="GO:0005886">
    <property type="term" value="C:plasma membrane"/>
    <property type="evidence" value="ECO:0007669"/>
    <property type="project" value="TreeGrafter"/>
</dbReference>
<dbReference type="GO" id="GO:0016036">
    <property type="term" value="P:cellular response to phosphate starvation"/>
    <property type="evidence" value="ECO:0007669"/>
    <property type="project" value="TreeGrafter"/>
</dbReference>
<dbReference type="Proteomes" id="UP000225706">
    <property type="component" value="Unassembled WGS sequence"/>
</dbReference>
<comment type="subcellular location">
    <subcellularLocation>
        <location evidence="1">Membrane</location>
        <topology evidence="1">Multi-pass membrane protein</topology>
    </subcellularLocation>
</comment>
<accession>A0A2B4SHF3</accession>
<feature type="transmembrane region" description="Helical" evidence="5">
    <location>
        <begin position="110"/>
        <end position="130"/>
    </location>
</feature>
<evidence type="ECO:0000313" key="7">
    <source>
        <dbReference type="EMBL" id="PFX30104.1"/>
    </source>
</evidence>
<evidence type="ECO:0000259" key="6">
    <source>
        <dbReference type="PROSITE" id="PS51380"/>
    </source>
</evidence>
<evidence type="ECO:0000256" key="3">
    <source>
        <dbReference type="ARBA" id="ARBA00022989"/>
    </source>
</evidence>
<feature type="transmembrane region" description="Helical" evidence="5">
    <location>
        <begin position="186"/>
        <end position="204"/>
    </location>
</feature>
<evidence type="ECO:0000256" key="5">
    <source>
        <dbReference type="SAM" id="Phobius"/>
    </source>
</evidence>
<dbReference type="AlphaFoldDB" id="A0A2B4SHF3"/>
<evidence type="ECO:0000256" key="2">
    <source>
        <dbReference type="ARBA" id="ARBA00022692"/>
    </source>
</evidence>
<keyword evidence="8" id="KW-1185">Reference proteome</keyword>
<dbReference type="GO" id="GO:0005794">
    <property type="term" value="C:Golgi apparatus"/>
    <property type="evidence" value="ECO:0007669"/>
    <property type="project" value="TreeGrafter"/>
</dbReference>
<dbReference type="EMBL" id="LSMT01000055">
    <property type="protein sequence ID" value="PFX30104.1"/>
    <property type="molecule type" value="Genomic_DNA"/>
</dbReference>
<feature type="transmembrane region" description="Helical" evidence="5">
    <location>
        <begin position="337"/>
        <end position="356"/>
    </location>
</feature>
<dbReference type="GO" id="GO:0000822">
    <property type="term" value="F:inositol hexakisphosphate binding"/>
    <property type="evidence" value="ECO:0007669"/>
    <property type="project" value="TreeGrafter"/>
</dbReference>
<feature type="domain" description="EXS" evidence="6">
    <location>
        <begin position="266"/>
        <end position="466"/>
    </location>
</feature>
<name>A0A2B4SHF3_STYPI</name>
<evidence type="ECO:0000313" key="8">
    <source>
        <dbReference type="Proteomes" id="UP000225706"/>
    </source>
</evidence>
<dbReference type="Pfam" id="PF03124">
    <property type="entry name" value="EXS"/>
    <property type="match status" value="1"/>
</dbReference>
<protein>
    <submittedName>
        <fullName evidence="7">Xenotropic and polytropic retrovirus receptor 1</fullName>
    </submittedName>
</protein>
<evidence type="ECO:0000256" key="1">
    <source>
        <dbReference type="ARBA" id="ARBA00004141"/>
    </source>
</evidence>
<dbReference type="GO" id="GO:0006817">
    <property type="term" value="P:phosphate ion transport"/>
    <property type="evidence" value="ECO:0007669"/>
    <property type="project" value="TreeGrafter"/>
</dbReference>
<keyword evidence="2 5" id="KW-0812">Transmembrane</keyword>
<dbReference type="PANTHER" id="PTHR10783:SF103">
    <property type="entry name" value="SOLUTE CARRIER FAMILY 53 MEMBER 1"/>
    <property type="match status" value="1"/>
</dbReference>